<keyword evidence="1" id="KW-0472">Membrane</keyword>
<gene>
    <name evidence="3" type="ORF">LL038_08240</name>
</gene>
<feature type="transmembrane region" description="Helical" evidence="1">
    <location>
        <begin position="192"/>
        <end position="211"/>
    </location>
</feature>
<dbReference type="EMBL" id="CP086239">
    <property type="protein sequence ID" value="WAG62211.1"/>
    <property type="molecule type" value="Genomic_DNA"/>
</dbReference>
<dbReference type="Pfam" id="PF12729">
    <property type="entry name" value="4HB_MCP_1"/>
    <property type="match status" value="1"/>
</dbReference>
<evidence type="ECO:0000313" key="4">
    <source>
        <dbReference type="Proteomes" id="UP001164733"/>
    </source>
</evidence>
<proteinExistence type="predicted"/>
<organism evidence="3 4">
    <name type="scientific">Clostridium estertheticum</name>
    <dbReference type="NCBI Taxonomy" id="238834"/>
    <lineage>
        <taxon>Bacteria</taxon>
        <taxon>Bacillati</taxon>
        <taxon>Bacillota</taxon>
        <taxon>Clostridia</taxon>
        <taxon>Eubacteriales</taxon>
        <taxon>Clostridiaceae</taxon>
        <taxon>Clostridium</taxon>
    </lineage>
</organism>
<feature type="transmembrane region" description="Helical" evidence="1">
    <location>
        <begin position="12"/>
        <end position="33"/>
    </location>
</feature>
<accession>A0AA47ENE0</accession>
<reference evidence="3" key="1">
    <citation type="submission" date="2021-11" db="EMBL/GenBank/DDBJ databases">
        <title>Clostridia strains as spoilage organisms.</title>
        <authorList>
            <person name="Wambui J."/>
            <person name="Stevens M.J.A."/>
            <person name="Stephan R."/>
        </authorList>
    </citation>
    <scope>NUCLEOTIDE SEQUENCE</scope>
    <source>
        <strain evidence="3">CF009</strain>
    </source>
</reference>
<evidence type="ECO:0000259" key="2">
    <source>
        <dbReference type="Pfam" id="PF12729"/>
    </source>
</evidence>
<keyword evidence="1" id="KW-1133">Transmembrane helix</keyword>
<dbReference type="Proteomes" id="UP001164733">
    <property type="component" value="Chromosome"/>
</dbReference>
<dbReference type="CDD" id="cd19411">
    <property type="entry name" value="MCP2201-like_sensor"/>
    <property type="match status" value="1"/>
</dbReference>
<dbReference type="AlphaFoldDB" id="A0AA47ENE0"/>
<dbReference type="InterPro" id="IPR047347">
    <property type="entry name" value="YvaQ-like_sensor"/>
</dbReference>
<sequence>MKTFNNLKIGTKILCGFFMVAIIAMIIGIMGIVNLNTISNKDTEMYEKMTVPMSNLYNMTEEFQKMRANVRDIILSSDAKDMLNIEAKINENGVVYNKNASEFQKTLLSNEGVALAKTTTDSVDAYNKIAAEVIILAKQNKDVQALALTKSEGLTANDLVIKNMKSLTAMKVGLAKVASDSNTATANSSIKLMLIFIIIGATLAIGLGVIISKSITKPIKKLVDYADRIALGDVDIEITES</sequence>
<dbReference type="InterPro" id="IPR024478">
    <property type="entry name" value="HlyB_4HB_MCP"/>
</dbReference>
<protein>
    <submittedName>
        <fullName evidence="3">MCP four helix bundle domain-containing protein</fullName>
    </submittedName>
</protein>
<keyword evidence="1" id="KW-0812">Transmembrane</keyword>
<name>A0AA47ENE0_9CLOT</name>
<evidence type="ECO:0000256" key="1">
    <source>
        <dbReference type="SAM" id="Phobius"/>
    </source>
</evidence>
<evidence type="ECO:0000313" key="3">
    <source>
        <dbReference type="EMBL" id="WAG62211.1"/>
    </source>
</evidence>
<feature type="domain" description="Chemotaxis methyl-accepting receptor HlyB-like 4HB MCP" evidence="2">
    <location>
        <begin position="6"/>
        <end position="186"/>
    </location>
</feature>